<dbReference type="EMBL" id="JAGKQM010000002">
    <property type="protein sequence ID" value="KAH0936993.1"/>
    <property type="molecule type" value="Genomic_DNA"/>
</dbReference>
<keyword evidence="6" id="KW-0732">Signal</keyword>
<evidence type="ECO:0000256" key="6">
    <source>
        <dbReference type="ARBA" id="ARBA00022729"/>
    </source>
</evidence>
<dbReference type="InterPro" id="IPR022618">
    <property type="entry name" value="Defensin-like_20-28"/>
</dbReference>
<evidence type="ECO:0000256" key="4">
    <source>
        <dbReference type="ARBA" id="ARBA00022529"/>
    </source>
</evidence>
<gene>
    <name evidence="8" type="ORF">HID58_004454</name>
</gene>
<evidence type="ECO:0008006" key="10">
    <source>
        <dbReference type="Google" id="ProtNLM"/>
    </source>
</evidence>
<keyword evidence="7" id="KW-0611">Plant defense</keyword>
<evidence type="ECO:0000256" key="3">
    <source>
        <dbReference type="ARBA" id="ARBA00022525"/>
    </source>
</evidence>
<accession>A0ABQ8E6D1</accession>
<protein>
    <recommendedName>
        <fullName evidence="10">Defensin-like protein</fullName>
    </recommendedName>
</protein>
<organism evidence="8 9">
    <name type="scientific">Brassica napus</name>
    <name type="common">Rape</name>
    <dbReference type="NCBI Taxonomy" id="3708"/>
    <lineage>
        <taxon>Eukaryota</taxon>
        <taxon>Viridiplantae</taxon>
        <taxon>Streptophyta</taxon>
        <taxon>Embryophyta</taxon>
        <taxon>Tracheophyta</taxon>
        <taxon>Spermatophyta</taxon>
        <taxon>Magnoliopsida</taxon>
        <taxon>eudicotyledons</taxon>
        <taxon>Gunneridae</taxon>
        <taxon>Pentapetalae</taxon>
        <taxon>rosids</taxon>
        <taxon>malvids</taxon>
        <taxon>Brassicales</taxon>
        <taxon>Brassicaceae</taxon>
        <taxon>Brassiceae</taxon>
        <taxon>Brassica</taxon>
    </lineage>
</organism>
<comment type="subcellular location">
    <subcellularLocation>
        <location evidence="1">Secreted</location>
    </subcellularLocation>
</comment>
<dbReference type="Proteomes" id="UP000824890">
    <property type="component" value="Unassembled WGS sequence"/>
</dbReference>
<name>A0ABQ8E6D1_BRANA</name>
<evidence type="ECO:0000313" key="8">
    <source>
        <dbReference type="EMBL" id="KAH0936993.1"/>
    </source>
</evidence>
<comment type="similarity">
    <text evidence="2">Belongs to the DEFL family.</text>
</comment>
<keyword evidence="4" id="KW-0929">Antimicrobial</keyword>
<keyword evidence="3" id="KW-0964">Secreted</keyword>
<evidence type="ECO:0000256" key="7">
    <source>
        <dbReference type="ARBA" id="ARBA00022821"/>
    </source>
</evidence>
<evidence type="ECO:0000256" key="1">
    <source>
        <dbReference type="ARBA" id="ARBA00004613"/>
    </source>
</evidence>
<evidence type="ECO:0000313" key="9">
    <source>
        <dbReference type="Proteomes" id="UP000824890"/>
    </source>
</evidence>
<comment type="caution">
    <text evidence="8">The sequence shown here is derived from an EMBL/GenBank/DDBJ whole genome shotgun (WGS) entry which is preliminary data.</text>
</comment>
<keyword evidence="9" id="KW-1185">Reference proteome</keyword>
<proteinExistence type="inferred from homology"/>
<evidence type="ECO:0000256" key="2">
    <source>
        <dbReference type="ARBA" id="ARBA00006722"/>
    </source>
</evidence>
<sequence length="104" mass="11788">MQINSDFRVYISSKKSFVYVEDSCSLFPFHMKQELYVYAFLVGAESREIMWSGFCCIHQQQFGACDTKQDNDRCEKLCLHGCSRHNKGGGCQAVPTGSVCSCYC</sequence>
<keyword evidence="5" id="KW-0295">Fungicide</keyword>
<dbReference type="Pfam" id="PF10868">
    <property type="entry name" value="Defensin_like"/>
    <property type="match status" value="1"/>
</dbReference>
<evidence type="ECO:0000256" key="5">
    <source>
        <dbReference type="ARBA" id="ARBA00022577"/>
    </source>
</evidence>
<reference evidence="8 9" key="1">
    <citation type="submission" date="2021-05" db="EMBL/GenBank/DDBJ databases">
        <title>Genome Assembly of Synthetic Allotetraploid Brassica napus Reveals Homoeologous Exchanges between Subgenomes.</title>
        <authorList>
            <person name="Davis J.T."/>
        </authorList>
    </citation>
    <scope>NUCLEOTIDE SEQUENCE [LARGE SCALE GENOMIC DNA]</scope>
    <source>
        <strain evidence="9">cv. Da-Ae</strain>
        <tissue evidence="8">Seedling</tissue>
    </source>
</reference>